<dbReference type="CDD" id="cd11716">
    <property type="entry name" value="THUMP_ThiI"/>
    <property type="match status" value="1"/>
</dbReference>
<feature type="binding site" evidence="19">
    <location>
        <position position="306"/>
    </location>
    <ligand>
        <name>ATP</name>
        <dbReference type="ChEBI" id="CHEBI:30616"/>
    </ligand>
</feature>
<dbReference type="Pfam" id="PF02926">
    <property type="entry name" value="THUMP"/>
    <property type="match status" value="1"/>
</dbReference>
<dbReference type="InterPro" id="IPR049962">
    <property type="entry name" value="THUMP_ThiI"/>
</dbReference>
<dbReference type="GO" id="GO:0009228">
    <property type="term" value="P:thiamine biosynthetic process"/>
    <property type="evidence" value="ECO:0007669"/>
    <property type="project" value="UniProtKB-KW"/>
</dbReference>
<comment type="function">
    <text evidence="12 19">Catalyzes the ATP-dependent transfer of a sulfur to tRNA to produce 4-thiouridine in position 8 of tRNAs, which functions as a near-UV photosensor. Also catalyzes the transfer of sulfur to the sulfur carrier protein ThiS, forming ThiS-thiocarboxylate. This is a step in the synthesis of thiazole, in the thiamine biosynthesis pathway. The sulfur is donated as persulfide by IscS.</text>
</comment>
<feature type="binding site" evidence="19">
    <location>
        <begin position="193"/>
        <end position="194"/>
    </location>
    <ligand>
        <name>ATP</name>
        <dbReference type="ChEBI" id="CHEBI:30616"/>
    </ligand>
</feature>
<dbReference type="GO" id="GO:0052837">
    <property type="term" value="P:thiazole biosynthetic process"/>
    <property type="evidence" value="ECO:0007669"/>
    <property type="project" value="TreeGrafter"/>
</dbReference>
<protein>
    <recommendedName>
        <fullName evidence="15 19">Probable tRNA sulfurtransferase</fullName>
        <ecNumber evidence="14 19">2.8.1.4</ecNumber>
    </recommendedName>
    <alternativeName>
        <fullName evidence="16 19">Sulfur carrier protein ThiS sulfurtransferase</fullName>
    </alternativeName>
    <alternativeName>
        <fullName evidence="17 19">Thiamine biosynthesis protein ThiI</fullName>
    </alternativeName>
    <alternativeName>
        <fullName evidence="18 19">tRNA 4-thiouridine synthase</fullName>
    </alternativeName>
</protein>
<evidence type="ECO:0000256" key="18">
    <source>
        <dbReference type="ARBA" id="ARBA00080570"/>
    </source>
</evidence>
<keyword evidence="9 19" id="KW-0784">Thiamine biosynthesis</keyword>
<dbReference type="GO" id="GO:0005829">
    <property type="term" value="C:cytosol"/>
    <property type="evidence" value="ECO:0007669"/>
    <property type="project" value="TreeGrafter"/>
</dbReference>
<dbReference type="HAMAP" id="MF_00021">
    <property type="entry name" value="ThiI"/>
    <property type="match status" value="1"/>
</dbReference>
<gene>
    <name evidence="19" type="primary">thiI</name>
    <name evidence="21" type="ORF">SAG0164_01335</name>
</gene>
<dbReference type="CDD" id="cd01712">
    <property type="entry name" value="PPase_ThiI"/>
    <property type="match status" value="1"/>
</dbReference>
<dbReference type="InterPro" id="IPR049961">
    <property type="entry name" value="ThiI_N"/>
</dbReference>
<comment type="caution">
    <text evidence="21">The sequence shown here is derived from an EMBL/GenBank/DDBJ whole genome shotgun (WGS) entry which is preliminary data.</text>
</comment>
<feature type="binding site" evidence="19">
    <location>
        <begin position="218"/>
        <end position="219"/>
    </location>
    <ligand>
        <name>ATP</name>
        <dbReference type="ChEBI" id="CHEBI:30616"/>
    </ligand>
</feature>
<evidence type="ECO:0000256" key="2">
    <source>
        <dbReference type="ARBA" id="ARBA00004948"/>
    </source>
</evidence>
<dbReference type="GO" id="GO:0009229">
    <property type="term" value="P:thiamine diphosphate biosynthetic process"/>
    <property type="evidence" value="ECO:0007669"/>
    <property type="project" value="UniProtKB-UniRule"/>
</dbReference>
<evidence type="ECO:0000256" key="13">
    <source>
        <dbReference type="ARBA" id="ARBA00061472"/>
    </source>
</evidence>
<dbReference type="GO" id="GO:0000049">
    <property type="term" value="F:tRNA binding"/>
    <property type="evidence" value="ECO:0007669"/>
    <property type="project" value="UniProtKB-UniRule"/>
</dbReference>
<dbReference type="GO" id="GO:0004810">
    <property type="term" value="F:CCA tRNA nucleotidyltransferase activity"/>
    <property type="evidence" value="ECO:0007669"/>
    <property type="project" value="InterPro"/>
</dbReference>
<keyword evidence="7 19" id="KW-0067">ATP-binding</keyword>
<evidence type="ECO:0000256" key="12">
    <source>
        <dbReference type="ARBA" id="ARBA00058382"/>
    </source>
</evidence>
<dbReference type="AlphaFoldDB" id="A0AAD3A2Q5"/>
<dbReference type="Gene3D" id="3.30.2130.30">
    <property type="match status" value="1"/>
</dbReference>
<dbReference type="SUPFAM" id="SSF52402">
    <property type="entry name" value="Adenine nucleotide alpha hydrolases-like"/>
    <property type="match status" value="1"/>
</dbReference>
<proteinExistence type="inferred from homology"/>
<dbReference type="GO" id="GO:0002937">
    <property type="term" value="P:tRNA 4-thiouridine biosynthesis"/>
    <property type="evidence" value="ECO:0007669"/>
    <property type="project" value="TreeGrafter"/>
</dbReference>
<dbReference type="InterPro" id="IPR003720">
    <property type="entry name" value="tRNA_STrfase"/>
</dbReference>
<evidence type="ECO:0000313" key="22">
    <source>
        <dbReference type="Proteomes" id="UP000015176"/>
    </source>
</evidence>
<dbReference type="EC" id="2.8.1.4" evidence="14 19"/>
<evidence type="ECO:0000256" key="4">
    <source>
        <dbReference type="ARBA" id="ARBA00022555"/>
    </source>
</evidence>
<dbReference type="PANTHER" id="PTHR43209:SF1">
    <property type="entry name" value="TRNA SULFURTRANSFERASE"/>
    <property type="match status" value="1"/>
</dbReference>
<comment type="similarity">
    <text evidence="13 19">Belongs to the ThiI family.</text>
</comment>
<comment type="catalytic activity">
    <reaction evidence="10 19">
        <text>[ThiI sulfur-carrier protein]-S-sulfanyl-L-cysteine + a uridine in tRNA + 2 reduced [2Fe-2S]-[ferredoxin] + ATP + H(+) = [ThiI sulfur-carrier protein]-L-cysteine + a 4-thiouridine in tRNA + 2 oxidized [2Fe-2S]-[ferredoxin] + AMP + diphosphate</text>
        <dbReference type="Rhea" id="RHEA:24176"/>
        <dbReference type="Rhea" id="RHEA-COMP:10000"/>
        <dbReference type="Rhea" id="RHEA-COMP:10001"/>
        <dbReference type="Rhea" id="RHEA-COMP:13337"/>
        <dbReference type="Rhea" id="RHEA-COMP:13338"/>
        <dbReference type="Rhea" id="RHEA-COMP:13339"/>
        <dbReference type="Rhea" id="RHEA-COMP:13340"/>
        <dbReference type="ChEBI" id="CHEBI:15378"/>
        <dbReference type="ChEBI" id="CHEBI:29950"/>
        <dbReference type="ChEBI" id="CHEBI:30616"/>
        <dbReference type="ChEBI" id="CHEBI:33019"/>
        <dbReference type="ChEBI" id="CHEBI:33737"/>
        <dbReference type="ChEBI" id="CHEBI:33738"/>
        <dbReference type="ChEBI" id="CHEBI:61963"/>
        <dbReference type="ChEBI" id="CHEBI:65315"/>
        <dbReference type="ChEBI" id="CHEBI:136798"/>
        <dbReference type="ChEBI" id="CHEBI:456215"/>
        <dbReference type="EC" id="2.8.1.4"/>
    </reaction>
</comment>
<dbReference type="SUPFAM" id="SSF143437">
    <property type="entry name" value="THUMP domain-like"/>
    <property type="match status" value="1"/>
</dbReference>
<dbReference type="GO" id="GO:0005524">
    <property type="term" value="F:ATP binding"/>
    <property type="evidence" value="ECO:0007669"/>
    <property type="project" value="UniProtKB-UniRule"/>
</dbReference>
<evidence type="ECO:0000256" key="15">
    <source>
        <dbReference type="ARBA" id="ARBA00071867"/>
    </source>
</evidence>
<evidence type="ECO:0000256" key="1">
    <source>
        <dbReference type="ARBA" id="ARBA00004496"/>
    </source>
</evidence>
<evidence type="ECO:0000256" key="5">
    <source>
        <dbReference type="ARBA" id="ARBA00022679"/>
    </source>
</evidence>
<evidence type="ECO:0000256" key="14">
    <source>
        <dbReference type="ARBA" id="ARBA00066827"/>
    </source>
</evidence>
<evidence type="ECO:0000256" key="3">
    <source>
        <dbReference type="ARBA" id="ARBA00022490"/>
    </source>
</evidence>
<evidence type="ECO:0000256" key="10">
    <source>
        <dbReference type="ARBA" id="ARBA00050570"/>
    </source>
</evidence>
<name>A0AAD3A2Q5_STRAG</name>
<evidence type="ECO:0000256" key="8">
    <source>
        <dbReference type="ARBA" id="ARBA00022884"/>
    </source>
</evidence>
<dbReference type="InterPro" id="IPR050102">
    <property type="entry name" value="tRNA_sulfurtransferase_ThiI"/>
</dbReference>
<comment type="subcellular location">
    <subcellularLocation>
        <location evidence="1 19">Cytoplasm</location>
    </subcellularLocation>
</comment>
<reference evidence="21 22" key="1">
    <citation type="submission" date="2012-07" db="EMBL/GenBank/DDBJ databases">
        <authorList>
            <person name="Moroni P."/>
            <person name="Richards V.P."/>
            <person name="Durkin S.A.S."/>
            <person name="Kim M."/>
            <person name="Pavinski Bitar P.D."/>
            <person name="Stanhope M.J."/>
            <person name="Town C.D."/>
            <person name="Zadoks R.N."/>
            <person name="Venter J.C."/>
        </authorList>
    </citation>
    <scope>NUCLEOTIDE SEQUENCE [LARGE SCALE GENOMIC DNA]</scope>
    <source>
        <strain evidence="21 22">MRI Z1-216</strain>
    </source>
</reference>
<dbReference type="Pfam" id="PF02568">
    <property type="entry name" value="ThiI"/>
    <property type="match status" value="1"/>
</dbReference>
<evidence type="ECO:0000259" key="20">
    <source>
        <dbReference type="PROSITE" id="PS51165"/>
    </source>
</evidence>
<keyword evidence="8 19" id="KW-0694">RNA-binding</keyword>
<keyword evidence="5 19" id="KW-0808">Transferase</keyword>
<keyword evidence="4 19" id="KW-0820">tRNA-binding</keyword>
<dbReference type="GO" id="GO:0140741">
    <property type="term" value="F:tRNA-uracil-4 sulfurtransferase activity"/>
    <property type="evidence" value="ECO:0007669"/>
    <property type="project" value="UniProtKB-EC"/>
</dbReference>
<evidence type="ECO:0000256" key="7">
    <source>
        <dbReference type="ARBA" id="ARBA00022840"/>
    </source>
</evidence>
<evidence type="ECO:0000256" key="19">
    <source>
        <dbReference type="HAMAP-Rule" id="MF_00021"/>
    </source>
</evidence>
<sequence>MKKPRKLEDKMQYSEIMIRYGELSTKKKNRMRFINKLKNNMEHVLSIYPDVSVKTDRDRGHVYLNGTDYHEVAESLKEIFGIQAFSPSFKVEKNVDTLVKAVQEIMTSVYKDGMTFKITAKRSDHSFELDSRALNHTLGDAVFSVLPNIKAQMKQPDINLKVEIRDEAAYISYENIRGAGGLPVGTSGKGMLMLSGGIDSPVAGYLALKRGVDIEAVHFASPPYTSPGALKKAHDLTRKLTKFGGNIQFIEVPFTEIQEEIKEKAPEAYLMTLTRRFMMRITDRIRENRNGLVIINGESLGQVASQTLESMQAINAVTATPIIRPVVTMDKLEIIDIAQKIDTFDISIQPFEDCCTIFAPDRPKTNPKIKNTEQYEKRMDVEGLVERAVAGIMVTTIQPQADSDDVDDLIDDLL</sequence>
<dbReference type="Gene3D" id="3.40.50.620">
    <property type="entry name" value="HUPs"/>
    <property type="match status" value="1"/>
</dbReference>
<dbReference type="InterPro" id="IPR004114">
    <property type="entry name" value="THUMP_dom"/>
</dbReference>
<accession>A0AAD3A2Q5</accession>
<dbReference type="NCBIfam" id="TIGR00342">
    <property type="entry name" value="tRNA uracil 4-sulfurtransferase ThiI"/>
    <property type="match status" value="1"/>
</dbReference>
<evidence type="ECO:0000256" key="11">
    <source>
        <dbReference type="ARBA" id="ARBA00052330"/>
    </source>
</evidence>
<evidence type="ECO:0000256" key="6">
    <source>
        <dbReference type="ARBA" id="ARBA00022741"/>
    </source>
</evidence>
<dbReference type="InterPro" id="IPR020536">
    <property type="entry name" value="ThiI_AANH"/>
</dbReference>
<keyword evidence="6 19" id="KW-0547">Nucleotide-binding</keyword>
<organism evidence="21 22">
    <name type="scientific">Streptococcus agalactiae MRI Z1-216</name>
    <dbReference type="NCBI Taxonomy" id="1154879"/>
    <lineage>
        <taxon>Bacteria</taxon>
        <taxon>Bacillati</taxon>
        <taxon>Bacillota</taxon>
        <taxon>Bacilli</taxon>
        <taxon>Lactobacillales</taxon>
        <taxon>Streptococcaceae</taxon>
        <taxon>Streptococcus</taxon>
    </lineage>
</organism>
<feature type="binding site" evidence="19">
    <location>
        <position position="297"/>
    </location>
    <ligand>
        <name>ATP</name>
        <dbReference type="ChEBI" id="CHEBI:30616"/>
    </ligand>
</feature>
<dbReference type="Pfam" id="PF22025">
    <property type="entry name" value="ThiI_fer"/>
    <property type="match status" value="1"/>
</dbReference>
<dbReference type="FunFam" id="3.40.50.620:FF:000053">
    <property type="entry name" value="Probable tRNA sulfurtransferase"/>
    <property type="match status" value="1"/>
</dbReference>
<comment type="pathway">
    <text evidence="2 19">Cofactor biosynthesis; thiamine diphosphate biosynthesis.</text>
</comment>
<dbReference type="EMBL" id="ALSF01000082">
    <property type="protein sequence ID" value="EPU38213.1"/>
    <property type="molecule type" value="Genomic_DNA"/>
</dbReference>
<evidence type="ECO:0000256" key="9">
    <source>
        <dbReference type="ARBA" id="ARBA00022977"/>
    </source>
</evidence>
<dbReference type="PROSITE" id="PS51165">
    <property type="entry name" value="THUMP"/>
    <property type="match status" value="1"/>
</dbReference>
<feature type="domain" description="THUMP" evidence="20">
    <location>
        <begin position="70"/>
        <end position="175"/>
    </location>
</feature>
<dbReference type="Proteomes" id="UP000015176">
    <property type="component" value="Unassembled WGS sequence"/>
</dbReference>
<evidence type="ECO:0000313" key="21">
    <source>
        <dbReference type="EMBL" id="EPU38213.1"/>
    </source>
</evidence>
<dbReference type="SMART" id="SM00981">
    <property type="entry name" value="THUMP"/>
    <property type="match status" value="1"/>
</dbReference>
<evidence type="ECO:0000256" key="17">
    <source>
        <dbReference type="ARBA" id="ARBA00077849"/>
    </source>
</evidence>
<dbReference type="InterPro" id="IPR014729">
    <property type="entry name" value="Rossmann-like_a/b/a_fold"/>
</dbReference>
<feature type="binding site" evidence="19">
    <location>
        <position position="275"/>
    </location>
    <ligand>
        <name>ATP</name>
        <dbReference type="ChEBI" id="CHEBI:30616"/>
    </ligand>
</feature>
<dbReference type="InterPro" id="IPR054173">
    <property type="entry name" value="ThiI_fer"/>
</dbReference>
<dbReference type="PANTHER" id="PTHR43209">
    <property type="entry name" value="TRNA SULFURTRANSFERASE"/>
    <property type="match status" value="1"/>
</dbReference>
<evidence type="ECO:0000256" key="16">
    <source>
        <dbReference type="ARBA" id="ARBA00075337"/>
    </source>
</evidence>
<comment type="catalytic activity">
    <reaction evidence="11 19">
        <text>[ThiS sulfur-carrier protein]-C-terminal Gly-Gly-AMP + S-sulfanyl-L-cysteinyl-[cysteine desulfurase] + AH2 = [ThiS sulfur-carrier protein]-C-terminal-Gly-aminoethanethioate + L-cysteinyl-[cysteine desulfurase] + A + AMP + 2 H(+)</text>
        <dbReference type="Rhea" id="RHEA:43340"/>
        <dbReference type="Rhea" id="RHEA-COMP:12157"/>
        <dbReference type="Rhea" id="RHEA-COMP:12158"/>
        <dbReference type="Rhea" id="RHEA-COMP:12910"/>
        <dbReference type="Rhea" id="RHEA-COMP:19908"/>
        <dbReference type="ChEBI" id="CHEBI:13193"/>
        <dbReference type="ChEBI" id="CHEBI:15378"/>
        <dbReference type="ChEBI" id="CHEBI:17499"/>
        <dbReference type="ChEBI" id="CHEBI:29950"/>
        <dbReference type="ChEBI" id="CHEBI:61963"/>
        <dbReference type="ChEBI" id="CHEBI:90618"/>
        <dbReference type="ChEBI" id="CHEBI:232372"/>
        <dbReference type="ChEBI" id="CHEBI:456215"/>
    </reaction>
</comment>
<keyword evidence="3 19" id="KW-0963">Cytoplasm</keyword>